<dbReference type="InterPro" id="IPR040002">
    <property type="entry name" value="Sm-like_LSM3"/>
</dbReference>
<reference evidence="3" key="2">
    <citation type="submission" date="2018-04" db="EMBL/GenBank/DDBJ databases">
        <title>Leveraging single-cell genomics to expand the Fungal Tree of Life.</title>
        <authorList>
            <consortium name="DOE Joint Genome Institute"/>
            <person name="Ahrendt S.R."/>
            <person name="Quandt C.A."/>
            <person name="Ciobanu D."/>
            <person name="Clum A."/>
            <person name="Salamov A."/>
            <person name="Andreopoulos B."/>
            <person name="Cheng J.-F."/>
            <person name="Woyke T."/>
            <person name="Pelin A."/>
            <person name="Henrissat B."/>
            <person name="Benny G.L."/>
            <person name="Smith M.E."/>
            <person name="James T.Y."/>
            <person name="Grigoriev I.V."/>
        </authorList>
    </citation>
    <scope>NUCLEOTIDE SEQUENCE</scope>
    <source>
        <strain evidence="3">ATCC 52028</strain>
    </source>
</reference>
<dbReference type="InterPro" id="IPR010920">
    <property type="entry name" value="LSM_dom_sf"/>
</dbReference>
<dbReference type="GO" id="GO:0003723">
    <property type="term" value="F:RNA binding"/>
    <property type="evidence" value="ECO:0007669"/>
    <property type="project" value="InterPro"/>
</dbReference>
<keyword evidence="5" id="KW-1185">Reference proteome</keyword>
<evidence type="ECO:0000259" key="1">
    <source>
        <dbReference type="PROSITE" id="PS52002"/>
    </source>
</evidence>
<evidence type="ECO:0000313" key="4">
    <source>
        <dbReference type="Proteomes" id="UP000268535"/>
    </source>
</evidence>
<dbReference type="AlphaFoldDB" id="A0A4P9X2B8"/>
<accession>A0A4P9X2B8</accession>
<dbReference type="PANTHER" id="PTHR13110">
    <property type="entry name" value="U6 SNRNA-ASSOCIATED SM-LIKE PROTEIN LSM3"/>
    <property type="match status" value="1"/>
</dbReference>
<protein>
    <submittedName>
        <fullName evidence="2">Small nuclear ribonucleo protein-like protein</fullName>
    </submittedName>
</protein>
<evidence type="ECO:0000313" key="2">
    <source>
        <dbReference type="EMBL" id="RKO95517.1"/>
    </source>
</evidence>
<dbReference type="InterPro" id="IPR001163">
    <property type="entry name" value="Sm_dom_euk/arc"/>
</dbReference>
<dbReference type="Gene3D" id="2.30.30.100">
    <property type="match status" value="1"/>
</dbReference>
<dbReference type="Pfam" id="PF01423">
    <property type="entry name" value="LSM"/>
    <property type="match status" value="1"/>
</dbReference>
<dbReference type="PROSITE" id="PS52002">
    <property type="entry name" value="SM"/>
    <property type="match status" value="1"/>
</dbReference>
<dbReference type="OrthoDB" id="29543at2759"/>
<dbReference type="EMBL" id="ML011520">
    <property type="protein sequence ID" value="RKO95517.1"/>
    <property type="molecule type" value="Genomic_DNA"/>
</dbReference>
<reference evidence="4 5" key="1">
    <citation type="journal article" date="2018" name="Nat. Microbiol.">
        <title>Leveraging single-cell genomics to expand the fungal tree of life.</title>
        <authorList>
            <person name="Ahrendt S.R."/>
            <person name="Quandt C.A."/>
            <person name="Ciobanu D."/>
            <person name="Clum A."/>
            <person name="Salamov A."/>
            <person name="Andreopoulos B."/>
            <person name="Cheng J.F."/>
            <person name="Woyke T."/>
            <person name="Pelin A."/>
            <person name="Henrissat B."/>
            <person name="Reynolds N.K."/>
            <person name="Benny G.L."/>
            <person name="Smith M.E."/>
            <person name="James T.Y."/>
            <person name="Grigoriev I.V."/>
        </authorList>
    </citation>
    <scope>NUCLEOTIDE SEQUENCE [LARGE SCALE GENOMIC DNA]</scope>
    <source>
        <strain evidence="4 5">ATCC 52028</strain>
    </source>
</reference>
<organism evidence="3 5">
    <name type="scientific">Caulochytrium protostelioides</name>
    <dbReference type="NCBI Taxonomy" id="1555241"/>
    <lineage>
        <taxon>Eukaryota</taxon>
        <taxon>Fungi</taxon>
        <taxon>Fungi incertae sedis</taxon>
        <taxon>Chytridiomycota</taxon>
        <taxon>Chytridiomycota incertae sedis</taxon>
        <taxon>Chytridiomycetes</taxon>
        <taxon>Caulochytriales</taxon>
        <taxon>Caulochytriaceae</taxon>
        <taxon>Caulochytrium</taxon>
    </lineage>
</organism>
<gene>
    <name evidence="2" type="ORF">CAUPRSCDRAFT_12784</name>
    <name evidence="3" type="ORF">CXG81DRAFT_21236</name>
</gene>
<dbReference type="SMART" id="SM00651">
    <property type="entry name" value="Sm"/>
    <property type="match status" value="1"/>
</dbReference>
<dbReference type="InterPro" id="IPR047575">
    <property type="entry name" value="Sm"/>
</dbReference>
<dbReference type="SUPFAM" id="SSF50182">
    <property type="entry name" value="Sm-like ribonucleoproteins"/>
    <property type="match status" value="1"/>
</dbReference>
<dbReference type="STRING" id="1555241.A0A4P9X2B8"/>
<evidence type="ECO:0000313" key="5">
    <source>
        <dbReference type="Proteomes" id="UP000274922"/>
    </source>
</evidence>
<dbReference type="EMBL" id="ML014405">
    <property type="protein sequence ID" value="RKO98550.1"/>
    <property type="molecule type" value="Genomic_DNA"/>
</dbReference>
<feature type="domain" description="Sm" evidence="1">
    <location>
        <begin position="22"/>
        <end position="106"/>
    </location>
</feature>
<evidence type="ECO:0000313" key="3">
    <source>
        <dbReference type="EMBL" id="RKO98550.1"/>
    </source>
</evidence>
<reference evidence="2" key="3">
    <citation type="submission" date="2018-08" db="EMBL/GenBank/DDBJ databases">
        <title>Leveraging single-cell genomics to expand the Fungal Tree of Life.</title>
        <authorList>
            <consortium name="DOE Joint Genome Institute"/>
            <person name="Ahrendt S.R."/>
            <person name="Quandt C.A."/>
            <person name="Ciobanu D."/>
            <person name="Clum A."/>
            <person name="Salamov A."/>
            <person name="Andreopoulos B."/>
            <person name="Cheng J.-F."/>
            <person name="Woyke T."/>
            <person name="Pelin A."/>
            <person name="Henrissat B."/>
            <person name="Reynolds N."/>
            <person name="Benny G.L."/>
            <person name="Smith M.E."/>
            <person name="James T.Y."/>
            <person name="Grigoriev I.V."/>
        </authorList>
    </citation>
    <scope>NUCLEOTIDE SEQUENCE</scope>
    <source>
        <strain evidence="2">ATCC 52028</strain>
    </source>
</reference>
<sequence length="106" mass="11841">MATTMAPSNAPASTSLTAVLNKPIELVRLLLDERVHAKMAGGREIYGKLHAFDQHMNLVLEDVEEIVTSLEYDAATKQVAERTETHRYEMLFVRGDVLVVICADNR</sequence>
<name>A0A4P9X2B8_9FUNG</name>
<dbReference type="Proteomes" id="UP000274922">
    <property type="component" value="Unassembled WGS sequence"/>
</dbReference>
<dbReference type="GO" id="GO:0032991">
    <property type="term" value="C:protein-containing complex"/>
    <property type="evidence" value="ECO:0007669"/>
    <property type="project" value="UniProtKB-ARBA"/>
</dbReference>
<dbReference type="Proteomes" id="UP000268535">
    <property type="component" value="Unassembled WGS sequence"/>
</dbReference>
<proteinExistence type="predicted"/>